<evidence type="ECO:0000313" key="1">
    <source>
        <dbReference type="EMBL" id="MBC1373790.1"/>
    </source>
</evidence>
<gene>
    <name evidence="1" type="ORF">HB847_15670</name>
</gene>
<protein>
    <submittedName>
        <fullName evidence="1">Uncharacterized protein</fullName>
    </submittedName>
</protein>
<organism evidence="1 2">
    <name type="scientific">Listeria booriae</name>
    <dbReference type="NCBI Taxonomy" id="1552123"/>
    <lineage>
        <taxon>Bacteria</taxon>
        <taxon>Bacillati</taxon>
        <taxon>Bacillota</taxon>
        <taxon>Bacilli</taxon>
        <taxon>Bacillales</taxon>
        <taxon>Listeriaceae</taxon>
        <taxon>Listeria</taxon>
    </lineage>
</organism>
<dbReference type="AlphaFoldDB" id="A0A841YAC7"/>
<evidence type="ECO:0000313" key="2">
    <source>
        <dbReference type="Proteomes" id="UP000591929"/>
    </source>
</evidence>
<reference evidence="1 2" key="1">
    <citation type="submission" date="2020-03" db="EMBL/GenBank/DDBJ databases">
        <title>Soil Listeria distribution.</title>
        <authorList>
            <person name="Liao J."/>
            <person name="Wiedmann M."/>
        </authorList>
    </citation>
    <scope>NUCLEOTIDE SEQUENCE [LARGE SCALE GENOMIC DNA]</scope>
    <source>
        <strain evidence="1 2">FSL L7-1681</strain>
    </source>
</reference>
<proteinExistence type="predicted"/>
<dbReference type="EMBL" id="JAARPL010000018">
    <property type="protein sequence ID" value="MBC1373790.1"/>
    <property type="molecule type" value="Genomic_DNA"/>
</dbReference>
<dbReference type="Proteomes" id="UP000591929">
    <property type="component" value="Unassembled WGS sequence"/>
</dbReference>
<accession>A0A841YAC7</accession>
<sequence>MAQECFLPVIVPRNDDRWVLEATLALLDDIDSCVLTKLNAFILNALYVHRFE</sequence>
<comment type="caution">
    <text evidence="1">The sequence shown here is derived from an EMBL/GenBank/DDBJ whole genome shotgun (WGS) entry which is preliminary data.</text>
</comment>
<name>A0A841YAC7_9LIST</name>
<dbReference type="RefSeq" id="WP_185378178.1">
    <property type="nucleotide sequence ID" value="NZ_JAARPL010000018.1"/>
</dbReference>